<dbReference type="GO" id="GO:0005975">
    <property type="term" value="P:carbohydrate metabolic process"/>
    <property type="evidence" value="ECO:0007669"/>
    <property type="project" value="UniProtKB-ARBA"/>
</dbReference>
<protein>
    <submittedName>
        <fullName evidence="5">Cna protein B-type domain-containing protein</fullName>
    </submittedName>
</protein>
<feature type="compositionally biased region" description="Basic and acidic residues" evidence="1">
    <location>
        <begin position="642"/>
        <end position="670"/>
    </location>
</feature>
<evidence type="ECO:0000259" key="3">
    <source>
        <dbReference type="Pfam" id="PF13229"/>
    </source>
</evidence>
<evidence type="ECO:0000313" key="6">
    <source>
        <dbReference type="EMBL" id="SEP00398.1"/>
    </source>
</evidence>
<dbReference type="Gene3D" id="2.60.40.10">
    <property type="entry name" value="Immunoglobulins"/>
    <property type="match status" value="1"/>
</dbReference>
<gene>
    <name evidence="5" type="ORF">SAMN05216267_103385</name>
    <name evidence="6" type="ORF">SAMN05216267_106815</name>
</gene>
<dbReference type="SUPFAM" id="SSF51126">
    <property type="entry name" value="Pectin lyase-like"/>
    <property type="match status" value="2"/>
</dbReference>
<sequence length="676" mass="70568">MNRRWLAYWLAALLGGAGPVLGVAPPAAAATVLNVAATGNDTPGCGSAAVPCASVPFAYDQAAPGDTIRVQAGTYVMTSPLVIRKADLRLEGAQAGVDARTRTSGGPGETVITTTLNTPIQQDMWIAQANGVSIDGFTFTGNADGAGVTTSENFSGYEVENDIFSNNLKGFAPSSNGAIPSVFQQNLFIGNNNATRHPGAQGNGVFTYRPLANATFAHSTFHDNGNAPINIAGGEVPGATRNITIADNDMDGEFPITLVVVSDAVVTRNSMIGGWSGVQVSGACHDIDITHNTIADKTRGGVLLFTGFAAVTNTGITIADNTIERTGTFTDRFGVEISNSSGVTVLRNRIVDSGHDAIGFTPRGQQTPSSDTTITQNTITGSGGSGIFVAQGAYSGPMTARYNRIVDSGSGQGLVDDDRAADVDARFNWWGCNDMPNGDGCDHVAGTADDQVGFQPWLVLTIHSEPAGIAAGQQAQITASLQNDSSGHPQAGPFFHPVLTTFTADPGILTPDQVTTDASLHATTTWPAGQPRPESICATVDHARVCLNFESTGGSIISKVIDKKTRNRVEGTEVRITDAAGETAGTCTTDANGTCDVEDLPPGTYDVCIVGVPEGYALPRKPCIGPVNVEEHVETQVTFVLHKEQGKDHGNRPGKRPCKDHGKRPGDKPNPKGRAW</sequence>
<evidence type="ECO:0000313" key="7">
    <source>
        <dbReference type="Proteomes" id="UP000181951"/>
    </source>
</evidence>
<feature type="region of interest" description="Disordered" evidence="1">
    <location>
        <begin position="642"/>
        <end position="676"/>
    </location>
</feature>
<dbReference type="STRING" id="310780.SAMN05216267_103385"/>
<dbReference type="Pfam" id="PF13229">
    <property type="entry name" value="Beta_helix"/>
    <property type="match status" value="1"/>
</dbReference>
<keyword evidence="2" id="KW-0732">Signal</keyword>
<evidence type="ECO:0000256" key="2">
    <source>
        <dbReference type="SAM" id="SignalP"/>
    </source>
</evidence>
<dbReference type="InterPro" id="IPR006626">
    <property type="entry name" value="PbH1"/>
</dbReference>
<evidence type="ECO:0000256" key="1">
    <source>
        <dbReference type="SAM" id="MobiDB-lite"/>
    </source>
</evidence>
<dbReference type="EMBL" id="FODD01000033">
    <property type="protein sequence ID" value="SEO63367.1"/>
    <property type="molecule type" value="Genomic_DNA"/>
</dbReference>
<feature type="domain" description="Right handed beta helix" evidence="3">
    <location>
        <begin position="307"/>
        <end position="415"/>
    </location>
</feature>
<dbReference type="RefSeq" id="WP_069463618.1">
    <property type="nucleotide sequence ID" value="NZ_FODD01000033.1"/>
</dbReference>
<dbReference type="SUPFAM" id="SSF49478">
    <property type="entry name" value="Cna protein B-type domain"/>
    <property type="match status" value="1"/>
</dbReference>
<dbReference type="InterPro" id="IPR039448">
    <property type="entry name" value="Beta_helix"/>
</dbReference>
<dbReference type="Proteomes" id="UP000181951">
    <property type="component" value="Unassembled WGS sequence"/>
</dbReference>
<evidence type="ECO:0000313" key="5">
    <source>
        <dbReference type="EMBL" id="SEO63367.1"/>
    </source>
</evidence>
<dbReference type="AlphaFoldDB" id="A0A1H8RAQ0"/>
<feature type="signal peptide" evidence="2">
    <location>
        <begin position="1"/>
        <end position="29"/>
    </location>
</feature>
<proteinExistence type="predicted"/>
<dbReference type="SMART" id="SM00710">
    <property type="entry name" value="PbH1"/>
    <property type="match status" value="7"/>
</dbReference>
<dbReference type="Pfam" id="PF17802">
    <property type="entry name" value="SpaA"/>
    <property type="match status" value="1"/>
</dbReference>
<name>A0A1H8RAQ0_9ACTN</name>
<dbReference type="EMBL" id="FODD01000068">
    <property type="protein sequence ID" value="SEP00398.1"/>
    <property type="molecule type" value="Genomic_DNA"/>
</dbReference>
<dbReference type="InterPro" id="IPR011050">
    <property type="entry name" value="Pectin_lyase_fold/virulence"/>
</dbReference>
<keyword evidence="7" id="KW-1185">Reference proteome</keyword>
<dbReference type="InterPro" id="IPR041033">
    <property type="entry name" value="SpaA_PFL_dom_1"/>
</dbReference>
<feature type="domain" description="SpaA-like prealbumin fold" evidence="4">
    <location>
        <begin position="556"/>
        <end position="636"/>
    </location>
</feature>
<feature type="chain" id="PRO_5010472618" evidence="2">
    <location>
        <begin position="30"/>
        <end position="676"/>
    </location>
</feature>
<reference evidence="5 7" key="1">
    <citation type="submission" date="2016-10" db="EMBL/GenBank/DDBJ databases">
        <authorList>
            <person name="de Groot N.N."/>
        </authorList>
    </citation>
    <scope>NUCLEOTIDE SEQUENCE [LARGE SCALE GENOMIC DNA]</scope>
    <source>
        <strain evidence="5 7">CGMCC 4.2026</strain>
    </source>
</reference>
<evidence type="ECO:0000259" key="4">
    <source>
        <dbReference type="Pfam" id="PF17802"/>
    </source>
</evidence>
<accession>A0A1H8RAQ0</accession>
<dbReference type="Gene3D" id="2.160.20.10">
    <property type="entry name" value="Single-stranded right-handed beta-helix, Pectin lyase-like"/>
    <property type="match status" value="2"/>
</dbReference>
<organism evidence="5 7">
    <name type="scientific">Actinacidiphila rubida</name>
    <dbReference type="NCBI Taxonomy" id="310780"/>
    <lineage>
        <taxon>Bacteria</taxon>
        <taxon>Bacillati</taxon>
        <taxon>Actinomycetota</taxon>
        <taxon>Actinomycetes</taxon>
        <taxon>Kitasatosporales</taxon>
        <taxon>Streptomycetaceae</taxon>
        <taxon>Actinacidiphila</taxon>
    </lineage>
</organism>
<dbReference type="InterPro" id="IPR012334">
    <property type="entry name" value="Pectin_lyas_fold"/>
</dbReference>
<dbReference type="OrthoDB" id="4325194at2"/>
<dbReference type="InterPro" id="IPR013783">
    <property type="entry name" value="Ig-like_fold"/>
</dbReference>